<keyword evidence="1 2" id="KW-0732">Signal</keyword>
<reference evidence="4 5" key="1">
    <citation type="submission" date="2017-04" db="EMBL/GenBank/DDBJ databases">
        <authorList>
            <person name="Afonso C.L."/>
            <person name="Miller P.J."/>
            <person name="Scott M.A."/>
            <person name="Spackman E."/>
            <person name="Goraichik I."/>
            <person name="Dimitrov K.M."/>
            <person name="Suarez D.L."/>
            <person name="Swayne D.E."/>
        </authorList>
    </citation>
    <scope>NUCLEOTIDE SEQUENCE [LARGE SCALE GENOMIC DNA]</scope>
    <source>
        <strain evidence="4 5">CGMCC 1.10972</strain>
    </source>
</reference>
<dbReference type="OrthoDB" id="5643626at2"/>
<feature type="chain" id="PRO_5013229895" evidence="2">
    <location>
        <begin position="25"/>
        <end position="316"/>
    </location>
</feature>
<name>A0A1W2CS50_9HYPH</name>
<proteinExistence type="predicted"/>
<dbReference type="EMBL" id="FWXR01000011">
    <property type="protein sequence ID" value="SMC87764.1"/>
    <property type="molecule type" value="Genomic_DNA"/>
</dbReference>
<dbReference type="InterPro" id="IPR027385">
    <property type="entry name" value="Beta-barrel_OMP"/>
</dbReference>
<gene>
    <name evidence="4" type="ORF">SAMN06297251_11137</name>
</gene>
<dbReference type="SUPFAM" id="SSF56925">
    <property type="entry name" value="OMPA-like"/>
    <property type="match status" value="1"/>
</dbReference>
<dbReference type="RefSeq" id="WP_084410469.1">
    <property type="nucleotide sequence ID" value="NZ_FWXR01000011.1"/>
</dbReference>
<dbReference type="InterPro" id="IPR011250">
    <property type="entry name" value="OMP/PagP_B-barrel"/>
</dbReference>
<evidence type="ECO:0000313" key="5">
    <source>
        <dbReference type="Proteomes" id="UP000192656"/>
    </source>
</evidence>
<sequence length="316" mass="34022">MKTYLLTTAAALGALSAMTLAAPAADLIEPPVYIEPQPLPVPVEEVSTAGWYIRGDVGYAFSSKTDGYYKYQRGYATAHGYDIFLDQAHYESIETDDSFLISGGLGYRFNQFARVDLTADYLSTDLRGSTNCAGYPGNVCSYDDSSDADIWTVMANAYVDLGTYGRITPYVGAGLGFANVSYGSMNNKFVCDQAVIGHGGPICGSSGKHEGQSSWRFAYGLAAGASVDITSSLKFDAGYKWTHIRGGEAYGFDDEDRAAGFTGVQSWDHGFDIHTIRAGLRYEFGGGGFGKGKGPMPVEPMPVYDPVPVQEDVVWK</sequence>
<dbReference type="STRING" id="937218.SAMN06297251_11137"/>
<dbReference type="Proteomes" id="UP000192656">
    <property type="component" value="Unassembled WGS sequence"/>
</dbReference>
<evidence type="ECO:0000256" key="1">
    <source>
        <dbReference type="ARBA" id="ARBA00022729"/>
    </source>
</evidence>
<dbReference type="Gene3D" id="2.40.160.20">
    <property type="match status" value="1"/>
</dbReference>
<evidence type="ECO:0000259" key="3">
    <source>
        <dbReference type="Pfam" id="PF13505"/>
    </source>
</evidence>
<feature type="signal peptide" evidence="2">
    <location>
        <begin position="1"/>
        <end position="24"/>
    </location>
</feature>
<dbReference type="Pfam" id="PF13505">
    <property type="entry name" value="OMP_b-brl"/>
    <property type="match status" value="1"/>
</dbReference>
<evidence type="ECO:0000256" key="2">
    <source>
        <dbReference type="SAM" id="SignalP"/>
    </source>
</evidence>
<feature type="domain" description="Outer membrane protein beta-barrel" evidence="3">
    <location>
        <begin position="10"/>
        <end position="284"/>
    </location>
</feature>
<organism evidence="4 5">
    <name type="scientific">Fulvimarina manganoxydans</name>
    <dbReference type="NCBI Taxonomy" id="937218"/>
    <lineage>
        <taxon>Bacteria</taxon>
        <taxon>Pseudomonadati</taxon>
        <taxon>Pseudomonadota</taxon>
        <taxon>Alphaproteobacteria</taxon>
        <taxon>Hyphomicrobiales</taxon>
        <taxon>Aurantimonadaceae</taxon>
        <taxon>Fulvimarina</taxon>
    </lineage>
</organism>
<accession>A0A1W2CS50</accession>
<protein>
    <submittedName>
        <fullName evidence="4">Opacity protein</fullName>
    </submittedName>
</protein>
<dbReference type="AlphaFoldDB" id="A0A1W2CS50"/>
<evidence type="ECO:0000313" key="4">
    <source>
        <dbReference type="EMBL" id="SMC87764.1"/>
    </source>
</evidence>
<keyword evidence="5" id="KW-1185">Reference proteome</keyword>